<feature type="chain" id="PRO_5035288154" evidence="1">
    <location>
        <begin position="21"/>
        <end position="197"/>
    </location>
</feature>
<dbReference type="EMBL" id="WIWV01000169">
    <property type="protein sequence ID" value="KAF7712532.1"/>
    <property type="molecule type" value="Genomic_DNA"/>
</dbReference>
<gene>
    <name evidence="2" type="ORF">PECM_002574</name>
</gene>
<evidence type="ECO:0000313" key="3">
    <source>
        <dbReference type="Proteomes" id="UP000631181"/>
    </source>
</evidence>
<accession>A0A8J8WEQ5</accession>
<protein>
    <submittedName>
        <fullName evidence="2">Uncharacterized protein</fullName>
    </submittedName>
</protein>
<dbReference type="AlphaFoldDB" id="A0A8J8WEQ5"/>
<keyword evidence="1" id="KW-0732">Signal</keyword>
<name>A0A8J8WEQ5_9EURO</name>
<evidence type="ECO:0000256" key="1">
    <source>
        <dbReference type="SAM" id="SignalP"/>
    </source>
</evidence>
<reference evidence="2" key="1">
    <citation type="journal article" date="2020" name="Front. Microbiol.">
        <title>Gene regulatory networks of Penicillium echinulatum 2HH and Penicillium oxalicum 114-2 inferred by a computational biology approach.</title>
        <authorList>
            <person name="Lenz A.R."/>
            <person name="Galan-Vasquez E."/>
            <person name="Balbinot E."/>
            <person name="De Abreu F.P."/>
            <person name="De Oliveira N.S."/>
            <person name="Da Rosa L.O."/>
            <person name="De Avila E Silva S."/>
            <person name="Camassola M."/>
            <person name="Dillon A.J.P."/>
            <person name="Perez-Rueda E."/>
        </authorList>
    </citation>
    <scope>NUCLEOTIDE SEQUENCE</scope>
    <source>
        <strain evidence="2">S1M29</strain>
    </source>
</reference>
<feature type="signal peptide" evidence="1">
    <location>
        <begin position="1"/>
        <end position="20"/>
    </location>
</feature>
<keyword evidence="3" id="KW-1185">Reference proteome</keyword>
<evidence type="ECO:0000313" key="2">
    <source>
        <dbReference type="EMBL" id="KAF7712532.1"/>
    </source>
</evidence>
<dbReference type="Proteomes" id="UP000631181">
    <property type="component" value="Unassembled WGS sequence"/>
</dbReference>
<sequence length="197" mass="20910">MPSINSTIAFALAFLELCSAQTAIGFGPYFSLGPVSTSSWIRESTTTLVLPAIPSPRADRLALWPETALRESGNGLGGKQVPANPGDHLTIHYKYNDRTGNYDQTVAINGVVVSTLSSNDGHAQGWGTAVECQEKACKSNVPAHRYLATTIILNSADPAFGKTLAINEATSSRLTTKDGGKTWTVSTIDIGSHTFNL</sequence>
<comment type="caution">
    <text evidence="2">The sequence shown here is derived from an EMBL/GenBank/DDBJ whole genome shotgun (WGS) entry which is preliminary data.</text>
</comment>
<proteinExistence type="predicted"/>
<organism evidence="2 3">
    <name type="scientific">Penicillium ucsense</name>
    <dbReference type="NCBI Taxonomy" id="2839758"/>
    <lineage>
        <taxon>Eukaryota</taxon>
        <taxon>Fungi</taxon>
        <taxon>Dikarya</taxon>
        <taxon>Ascomycota</taxon>
        <taxon>Pezizomycotina</taxon>
        <taxon>Eurotiomycetes</taxon>
        <taxon>Eurotiomycetidae</taxon>
        <taxon>Eurotiales</taxon>
        <taxon>Aspergillaceae</taxon>
        <taxon>Penicillium</taxon>
    </lineage>
</organism>
<dbReference type="OrthoDB" id="5086500at2759"/>